<keyword evidence="1" id="KW-0472">Membrane</keyword>
<keyword evidence="4" id="KW-1185">Reference proteome</keyword>
<feature type="transmembrane region" description="Helical" evidence="1">
    <location>
        <begin position="16"/>
        <end position="39"/>
    </location>
</feature>
<organism evidence="3 4">
    <name type="scientific">Roseateles aquatilis</name>
    <dbReference type="NCBI Taxonomy" id="431061"/>
    <lineage>
        <taxon>Bacteria</taxon>
        <taxon>Pseudomonadati</taxon>
        <taxon>Pseudomonadota</taxon>
        <taxon>Betaproteobacteria</taxon>
        <taxon>Burkholderiales</taxon>
        <taxon>Sphaerotilaceae</taxon>
        <taxon>Roseateles</taxon>
    </lineage>
</organism>
<dbReference type="InterPro" id="IPR007891">
    <property type="entry name" value="CHASE3"/>
</dbReference>
<dbReference type="RefSeq" id="WP_088385810.1">
    <property type="nucleotide sequence ID" value="NZ_NIOF01000006.1"/>
</dbReference>
<accession>A0A246J8Q5</accession>
<dbReference type="EMBL" id="NIOF01000006">
    <property type="protein sequence ID" value="OWQ88923.1"/>
    <property type="molecule type" value="Genomic_DNA"/>
</dbReference>
<sequence>MELGWGNGQERRRLRIWLWATVTAMSFALLVLVAGTLHYSAQGDQASREMNRQLELNARIRQLQMVLSALADAETAQRGYLLTGKPVYLQPYLKARDELPRLLEALRPHPVDTPDIAGRVGGIRKLADLKLAEMAEAIRLRETGQLTAALDLLNTRRLELHVAGPQRTGPRPGHPPCGP</sequence>
<dbReference type="Proteomes" id="UP000197468">
    <property type="component" value="Unassembled WGS sequence"/>
</dbReference>
<proteinExistence type="predicted"/>
<evidence type="ECO:0000259" key="2">
    <source>
        <dbReference type="Pfam" id="PF05227"/>
    </source>
</evidence>
<dbReference type="OrthoDB" id="9812260at2"/>
<dbReference type="CDD" id="cd19410">
    <property type="entry name" value="HK9-like_sensor"/>
    <property type="match status" value="1"/>
</dbReference>
<dbReference type="AlphaFoldDB" id="A0A246J8Q5"/>
<dbReference type="Pfam" id="PF05227">
    <property type="entry name" value="CHASE3"/>
    <property type="match status" value="1"/>
</dbReference>
<comment type="caution">
    <text evidence="3">The sequence shown here is derived from an EMBL/GenBank/DDBJ whole genome shotgun (WGS) entry which is preliminary data.</text>
</comment>
<keyword evidence="1" id="KW-1133">Transmembrane helix</keyword>
<keyword evidence="1" id="KW-0812">Transmembrane</keyword>
<evidence type="ECO:0000313" key="3">
    <source>
        <dbReference type="EMBL" id="OWQ88923.1"/>
    </source>
</evidence>
<protein>
    <recommendedName>
        <fullName evidence="2">CHASE3 domain-containing protein</fullName>
    </recommendedName>
</protein>
<feature type="domain" description="CHASE3" evidence="2">
    <location>
        <begin position="59"/>
        <end position="156"/>
    </location>
</feature>
<evidence type="ECO:0000256" key="1">
    <source>
        <dbReference type="SAM" id="Phobius"/>
    </source>
</evidence>
<name>A0A246J8Q5_9BURK</name>
<reference evidence="3 4" key="1">
    <citation type="journal article" date="2008" name="Int. J. Syst. Evol. Microbiol.">
        <title>Description of Roseateles aquatilis sp. nov. and Roseateles terrae sp. nov., in the class Betaproteobacteria, and emended description of the genus Roseateles.</title>
        <authorList>
            <person name="Gomila M."/>
            <person name="Bowien B."/>
            <person name="Falsen E."/>
            <person name="Moore E.R."/>
            <person name="Lalucat J."/>
        </authorList>
    </citation>
    <scope>NUCLEOTIDE SEQUENCE [LARGE SCALE GENOMIC DNA]</scope>
    <source>
        <strain evidence="3 4">CCUG 48205</strain>
    </source>
</reference>
<gene>
    <name evidence="3" type="ORF">CDN99_15755</name>
</gene>
<evidence type="ECO:0000313" key="4">
    <source>
        <dbReference type="Proteomes" id="UP000197468"/>
    </source>
</evidence>